<reference evidence="4" key="2">
    <citation type="submission" date="2020-09" db="EMBL/GenBank/DDBJ databases">
        <authorList>
            <person name="Sun Q."/>
            <person name="Zhou Y."/>
        </authorList>
    </citation>
    <scope>NUCLEOTIDE SEQUENCE</scope>
    <source>
        <strain evidence="4">CGMCC 1.16548</strain>
    </source>
</reference>
<keyword evidence="2" id="KW-0472">Membrane</keyword>
<reference evidence="4" key="1">
    <citation type="journal article" date="2014" name="Int. J. Syst. Evol. Microbiol.">
        <title>Complete genome sequence of Corynebacterium casei LMG S-19264T (=DSM 44701T), isolated from a smear-ripened cheese.</title>
        <authorList>
            <consortium name="US DOE Joint Genome Institute (JGI-PGF)"/>
            <person name="Walter F."/>
            <person name="Albersmeier A."/>
            <person name="Kalinowski J."/>
            <person name="Ruckert C."/>
        </authorList>
    </citation>
    <scope>NUCLEOTIDE SEQUENCE</scope>
    <source>
        <strain evidence="4">CGMCC 1.16548</strain>
    </source>
</reference>
<dbReference type="InterPro" id="IPR000620">
    <property type="entry name" value="EamA_dom"/>
</dbReference>
<feature type="transmembrane region" description="Helical" evidence="2">
    <location>
        <begin position="115"/>
        <end position="134"/>
    </location>
</feature>
<keyword evidence="5" id="KW-1185">Reference proteome</keyword>
<evidence type="ECO:0000256" key="2">
    <source>
        <dbReference type="SAM" id="Phobius"/>
    </source>
</evidence>
<dbReference type="Pfam" id="PF00892">
    <property type="entry name" value="EamA"/>
    <property type="match status" value="1"/>
</dbReference>
<evidence type="ECO:0000313" key="4">
    <source>
        <dbReference type="EMBL" id="GHF24871.1"/>
    </source>
</evidence>
<feature type="transmembrane region" description="Helical" evidence="2">
    <location>
        <begin position="27"/>
        <end position="52"/>
    </location>
</feature>
<feature type="transmembrane region" description="Helical" evidence="2">
    <location>
        <begin position="176"/>
        <end position="198"/>
    </location>
</feature>
<evidence type="ECO:0000313" key="5">
    <source>
        <dbReference type="Proteomes" id="UP000617531"/>
    </source>
</evidence>
<gene>
    <name evidence="4" type="ORF">GCM10011600_27410</name>
</gene>
<proteinExistence type="inferred from homology"/>
<keyword evidence="2" id="KW-0812">Transmembrane</keyword>
<evidence type="ECO:0000259" key="3">
    <source>
        <dbReference type="Pfam" id="PF00892"/>
    </source>
</evidence>
<organism evidence="4 5">
    <name type="scientific">Pseudolysinimonas yzui</name>
    <dbReference type="NCBI Taxonomy" id="2708254"/>
    <lineage>
        <taxon>Bacteria</taxon>
        <taxon>Bacillati</taxon>
        <taxon>Actinomycetota</taxon>
        <taxon>Actinomycetes</taxon>
        <taxon>Micrococcales</taxon>
        <taxon>Microbacteriaceae</taxon>
        <taxon>Pseudolysinimonas</taxon>
    </lineage>
</organism>
<dbReference type="GO" id="GO:0016020">
    <property type="term" value="C:membrane"/>
    <property type="evidence" value="ECO:0007669"/>
    <property type="project" value="InterPro"/>
</dbReference>
<comment type="caution">
    <text evidence="4">The sequence shown here is derived from an EMBL/GenBank/DDBJ whole genome shotgun (WGS) entry which is preliminary data.</text>
</comment>
<feature type="domain" description="EamA" evidence="3">
    <location>
        <begin position="145"/>
        <end position="283"/>
    </location>
</feature>
<evidence type="ECO:0000256" key="1">
    <source>
        <dbReference type="ARBA" id="ARBA00007362"/>
    </source>
</evidence>
<dbReference type="SUPFAM" id="SSF103481">
    <property type="entry name" value="Multidrug resistance efflux transporter EmrE"/>
    <property type="match status" value="2"/>
</dbReference>
<name>A0A8J3GSW0_9MICO</name>
<sequence>MLAIVIGLASALTYGVADFFGGLAAKRAAAVVVTAFAVLVGLALLVPVALLLPARASFEAFLWGGLSGVTGSAAIFLLYAALAIGPMSILSPLTAVLSALVPMTWGLLGGERLPWWGYVGLGGVLVAIVLVGFVPEKGAVRPRARGLVYATLSGLLIGCFFILVDRAPADSGLYPIVANRLVAGTILAGVLVVLLVAARRRGVPAFPGLRGAWGLIVACGIADAAANVLILTGLRLGDLTVVSVLVALYPGGTIALAAIVLRERIAPVQWAGLALALAAAAVLAIPA</sequence>
<dbReference type="Proteomes" id="UP000617531">
    <property type="component" value="Unassembled WGS sequence"/>
</dbReference>
<dbReference type="EMBL" id="BNAI01000009">
    <property type="protein sequence ID" value="GHF24871.1"/>
    <property type="molecule type" value="Genomic_DNA"/>
</dbReference>
<dbReference type="RefSeq" id="WP_191284106.1">
    <property type="nucleotide sequence ID" value="NZ_BNAI01000009.1"/>
</dbReference>
<feature type="transmembrane region" description="Helical" evidence="2">
    <location>
        <begin position="146"/>
        <end position="164"/>
    </location>
</feature>
<keyword evidence="2" id="KW-1133">Transmembrane helix</keyword>
<protein>
    <recommendedName>
        <fullName evidence="3">EamA domain-containing protein</fullName>
    </recommendedName>
</protein>
<feature type="transmembrane region" description="Helical" evidence="2">
    <location>
        <begin position="268"/>
        <end position="285"/>
    </location>
</feature>
<dbReference type="InterPro" id="IPR037185">
    <property type="entry name" value="EmrE-like"/>
</dbReference>
<comment type="similarity">
    <text evidence="1">Belongs to the EamA transporter family.</text>
</comment>
<feature type="transmembrane region" description="Helical" evidence="2">
    <location>
        <begin position="210"/>
        <end position="234"/>
    </location>
</feature>
<accession>A0A8J3GSW0</accession>
<feature type="transmembrane region" description="Helical" evidence="2">
    <location>
        <begin position="240"/>
        <end position="261"/>
    </location>
</feature>
<dbReference type="AlphaFoldDB" id="A0A8J3GSW0"/>